<dbReference type="AlphaFoldDB" id="A0A4P9ZZD3"/>
<dbReference type="InterPro" id="IPR043136">
    <property type="entry name" value="B30.2/SPRY_sf"/>
</dbReference>
<sequence>MPSGHQDCLVHTNLPLPTDAPVYYFEVKLMALPDPTNTTVAIGLVTKPFPNWRLCGYNNHSIGLHTSTGSLFQNSPHRPILCGEPCFEGDVIGCGYQPNQGTVFFTRNGYRLSTYLTNVCRTFFPAVSANGPCQVSVNLGQAGFVFIEANVKKWGLGPLEGTLLPPPKYAEALHSTRLVEAAGMDEALL</sequence>
<keyword evidence="3" id="KW-1185">Reference proteome</keyword>
<reference evidence="3" key="1">
    <citation type="journal article" date="2018" name="Nat. Microbiol.">
        <title>Leveraging single-cell genomics to expand the fungal tree of life.</title>
        <authorList>
            <person name="Ahrendt S.R."/>
            <person name="Quandt C.A."/>
            <person name="Ciobanu D."/>
            <person name="Clum A."/>
            <person name="Salamov A."/>
            <person name="Andreopoulos B."/>
            <person name="Cheng J.F."/>
            <person name="Woyke T."/>
            <person name="Pelin A."/>
            <person name="Henrissat B."/>
            <person name="Reynolds N.K."/>
            <person name="Benny G.L."/>
            <person name="Smith M.E."/>
            <person name="James T.Y."/>
            <person name="Grigoriev I.V."/>
        </authorList>
    </citation>
    <scope>NUCLEOTIDE SEQUENCE [LARGE SCALE GENOMIC DNA]</scope>
    <source>
        <strain evidence="3">RSA 468</strain>
    </source>
</reference>
<dbReference type="Proteomes" id="UP000268162">
    <property type="component" value="Unassembled WGS sequence"/>
</dbReference>
<gene>
    <name evidence="2" type="ORF">BJ085DRAFT_23245</name>
</gene>
<dbReference type="SUPFAM" id="SSF49899">
    <property type="entry name" value="Concanavalin A-like lectins/glucanases"/>
    <property type="match status" value="1"/>
</dbReference>
<keyword evidence="2" id="KW-0430">Lectin</keyword>
<organism evidence="2 3">
    <name type="scientific">Dimargaris cristalligena</name>
    <dbReference type="NCBI Taxonomy" id="215637"/>
    <lineage>
        <taxon>Eukaryota</taxon>
        <taxon>Fungi</taxon>
        <taxon>Fungi incertae sedis</taxon>
        <taxon>Zoopagomycota</taxon>
        <taxon>Kickxellomycotina</taxon>
        <taxon>Dimargaritomycetes</taxon>
        <taxon>Dimargaritales</taxon>
        <taxon>Dimargaritaceae</taxon>
        <taxon>Dimargaris</taxon>
    </lineage>
</organism>
<dbReference type="InterPro" id="IPR050618">
    <property type="entry name" value="Ubq-SigPath_Reg"/>
</dbReference>
<name>A0A4P9ZZD3_9FUNG</name>
<dbReference type="InterPro" id="IPR003877">
    <property type="entry name" value="SPRY_dom"/>
</dbReference>
<accession>A0A4P9ZZD3</accession>
<feature type="non-terminal residue" evidence="2">
    <location>
        <position position="189"/>
    </location>
</feature>
<dbReference type="SMART" id="SM00449">
    <property type="entry name" value="SPRY"/>
    <property type="match status" value="1"/>
</dbReference>
<dbReference type="EMBL" id="ML002330">
    <property type="protein sequence ID" value="RKP38778.1"/>
    <property type="molecule type" value="Genomic_DNA"/>
</dbReference>
<dbReference type="Pfam" id="PF00622">
    <property type="entry name" value="SPRY"/>
    <property type="match status" value="1"/>
</dbReference>
<dbReference type="PROSITE" id="PS50188">
    <property type="entry name" value="B302_SPRY"/>
    <property type="match status" value="1"/>
</dbReference>
<evidence type="ECO:0000313" key="3">
    <source>
        <dbReference type="Proteomes" id="UP000268162"/>
    </source>
</evidence>
<dbReference type="InterPro" id="IPR001870">
    <property type="entry name" value="B30.2/SPRY"/>
</dbReference>
<dbReference type="GO" id="GO:0030246">
    <property type="term" value="F:carbohydrate binding"/>
    <property type="evidence" value="ECO:0007669"/>
    <property type="project" value="UniProtKB-KW"/>
</dbReference>
<dbReference type="PANTHER" id="PTHR12864">
    <property type="entry name" value="RAN BINDING PROTEIN 9-RELATED"/>
    <property type="match status" value="1"/>
</dbReference>
<evidence type="ECO:0000313" key="2">
    <source>
        <dbReference type="EMBL" id="RKP38778.1"/>
    </source>
</evidence>
<protein>
    <submittedName>
        <fullName evidence="2">Concanavalin A-like lectin/glucanase domain-containing protein</fullName>
    </submittedName>
</protein>
<dbReference type="STRING" id="215637.A0A4P9ZZD3"/>
<evidence type="ECO:0000259" key="1">
    <source>
        <dbReference type="PROSITE" id="PS50188"/>
    </source>
</evidence>
<dbReference type="InterPro" id="IPR013320">
    <property type="entry name" value="ConA-like_dom_sf"/>
</dbReference>
<dbReference type="Gene3D" id="2.60.120.920">
    <property type="match status" value="1"/>
</dbReference>
<feature type="domain" description="B30.2/SPRY" evidence="1">
    <location>
        <begin position="1"/>
        <end position="144"/>
    </location>
</feature>
<proteinExistence type="predicted"/>